<evidence type="ECO:0000313" key="3">
    <source>
        <dbReference type="Proteomes" id="UP001239213"/>
    </source>
</evidence>
<feature type="transmembrane region" description="Helical" evidence="1">
    <location>
        <begin position="49"/>
        <end position="76"/>
    </location>
</feature>
<keyword evidence="1" id="KW-1133">Transmembrane helix</keyword>
<protein>
    <submittedName>
        <fullName evidence="2">Uncharacterized protein</fullName>
    </submittedName>
</protein>
<organism evidence="2 3">
    <name type="scientific">Colletotrichum cuscutae</name>
    <dbReference type="NCBI Taxonomy" id="1209917"/>
    <lineage>
        <taxon>Eukaryota</taxon>
        <taxon>Fungi</taxon>
        <taxon>Dikarya</taxon>
        <taxon>Ascomycota</taxon>
        <taxon>Pezizomycotina</taxon>
        <taxon>Sordariomycetes</taxon>
        <taxon>Hypocreomycetidae</taxon>
        <taxon>Glomerellales</taxon>
        <taxon>Glomerellaceae</taxon>
        <taxon>Colletotrichum</taxon>
        <taxon>Colletotrichum acutatum species complex</taxon>
    </lineage>
</organism>
<reference evidence="2" key="1">
    <citation type="submission" date="2016-11" db="EMBL/GenBank/DDBJ databases">
        <title>The genome sequence of Colletotrichum cuscutae.</title>
        <authorList>
            <person name="Baroncelli R."/>
        </authorList>
    </citation>
    <scope>NUCLEOTIDE SEQUENCE</scope>
    <source>
        <strain evidence="2">IMI 304802</strain>
    </source>
</reference>
<keyword evidence="1" id="KW-0472">Membrane</keyword>
<accession>A0AAI9U6J6</accession>
<keyword evidence="1" id="KW-0812">Transmembrane</keyword>
<gene>
    <name evidence="2" type="ORF">CCUS01_10721</name>
</gene>
<dbReference type="AlphaFoldDB" id="A0AAI9U6J6"/>
<keyword evidence="3" id="KW-1185">Reference proteome</keyword>
<evidence type="ECO:0000256" key="1">
    <source>
        <dbReference type="SAM" id="Phobius"/>
    </source>
</evidence>
<proteinExistence type="predicted"/>
<evidence type="ECO:0000313" key="2">
    <source>
        <dbReference type="EMBL" id="KAK1452680.1"/>
    </source>
</evidence>
<name>A0AAI9U6J6_9PEZI</name>
<comment type="caution">
    <text evidence="2">The sequence shown here is derived from an EMBL/GenBank/DDBJ whole genome shotgun (WGS) entry which is preliminary data.</text>
</comment>
<dbReference type="EMBL" id="MPDP01000295">
    <property type="protein sequence ID" value="KAK1452680.1"/>
    <property type="molecule type" value="Genomic_DNA"/>
</dbReference>
<dbReference type="Proteomes" id="UP001239213">
    <property type="component" value="Unassembled WGS sequence"/>
</dbReference>
<feature type="transmembrane region" description="Helical" evidence="1">
    <location>
        <begin position="20"/>
        <end position="37"/>
    </location>
</feature>
<sequence>MLIEKDDGFAYLGIPEGGIVLYWIVTIFYICVTAPINEISNAITFSADFFVYGHFIIEAIMTSAVGFGFICLAGILPRRRTFDLLIGALTDGAIQSVSHSHRCPLPILST</sequence>